<accession>L1MLA9</accession>
<name>L1MLA9_9CORY</name>
<dbReference type="HOGENOM" id="CLU_067089_2_0_11"/>
<dbReference type="AlphaFoldDB" id="L1MLA9"/>
<feature type="region of interest" description="Disordered" evidence="1">
    <location>
        <begin position="100"/>
        <end position="123"/>
    </location>
</feature>
<dbReference type="EMBL" id="AMEM01000009">
    <property type="protein sequence ID" value="EKX91800.1"/>
    <property type="molecule type" value="Genomic_DNA"/>
</dbReference>
<evidence type="ECO:0000313" key="3">
    <source>
        <dbReference type="Proteomes" id="UP000010445"/>
    </source>
</evidence>
<evidence type="ECO:0000256" key="1">
    <source>
        <dbReference type="SAM" id="MobiDB-lite"/>
    </source>
</evidence>
<keyword evidence="3" id="KW-1185">Reference proteome</keyword>
<gene>
    <name evidence="2" type="ORF">HMPREF9997_00461</name>
</gene>
<evidence type="ECO:0000313" key="2">
    <source>
        <dbReference type="EMBL" id="EKX91800.1"/>
    </source>
</evidence>
<dbReference type="eggNOG" id="ENOG5030Q1U">
    <property type="taxonomic scope" value="Bacteria"/>
</dbReference>
<dbReference type="STRING" id="1035195.HMPREF9997_00461"/>
<organism evidence="2 3">
    <name type="scientific">Corynebacterium durum F0235</name>
    <dbReference type="NCBI Taxonomy" id="1035195"/>
    <lineage>
        <taxon>Bacteria</taxon>
        <taxon>Bacillati</taxon>
        <taxon>Actinomycetota</taxon>
        <taxon>Actinomycetes</taxon>
        <taxon>Mycobacteriales</taxon>
        <taxon>Corynebacteriaceae</taxon>
        <taxon>Corynebacterium</taxon>
    </lineage>
</organism>
<dbReference type="Proteomes" id="UP000010445">
    <property type="component" value="Unassembled WGS sequence"/>
</dbReference>
<sequence>MGRENAIHIESFLGSARLAPYLHESSGDIDRAVDLYRWNCNLAGAWHTQFSYFEVMVRNAMDRALADWNQTLGLPESWSLRHHANDDLYRLIQSPLKNARRRAESEAQSRSRHQNHPRYGQPVSHDDIVAQLTFGSWSSLLGEGLSWQRACETDTLWYDALHNAFPYARINASGRRYIGKRLERMRQLRNRISHQENLLRINVNDRLRDMLTVLSSIGPNYPTWAMADSRVRQVAREDPRKQW</sequence>
<evidence type="ECO:0008006" key="4">
    <source>
        <dbReference type="Google" id="ProtNLM"/>
    </source>
</evidence>
<comment type="caution">
    <text evidence="2">The sequence shown here is derived from an EMBL/GenBank/DDBJ whole genome shotgun (WGS) entry which is preliminary data.</text>
</comment>
<protein>
    <recommendedName>
        <fullName evidence="4">Abi-like protein</fullName>
    </recommendedName>
</protein>
<reference evidence="2 3" key="1">
    <citation type="submission" date="2012-05" db="EMBL/GenBank/DDBJ databases">
        <authorList>
            <person name="Weinstock G."/>
            <person name="Sodergren E."/>
            <person name="Lobos E.A."/>
            <person name="Fulton L."/>
            <person name="Fulton R."/>
            <person name="Courtney L."/>
            <person name="Fronick C."/>
            <person name="O'Laughlin M."/>
            <person name="Godfrey J."/>
            <person name="Wilson R.M."/>
            <person name="Miner T."/>
            <person name="Farmer C."/>
            <person name="Delehaunty K."/>
            <person name="Cordes M."/>
            <person name="Minx P."/>
            <person name="Tomlinson C."/>
            <person name="Chen J."/>
            <person name="Wollam A."/>
            <person name="Pepin K.H."/>
            <person name="Bhonagiri V."/>
            <person name="Zhang X."/>
            <person name="Suruliraj S."/>
            <person name="Warren W."/>
            <person name="Mitreva M."/>
            <person name="Mardis E.R."/>
            <person name="Wilson R.K."/>
        </authorList>
    </citation>
    <scope>NUCLEOTIDE SEQUENCE [LARGE SCALE GENOMIC DNA]</scope>
    <source>
        <strain evidence="2 3">F0235</strain>
    </source>
</reference>
<proteinExistence type="predicted"/>